<dbReference type="GO" id="GO:0005737">
    <property type="term" value="C:cytoplasm"/>
    <property type="evidence" value="ECO:0007669"/>
    <property type="project" value="TreeGrafter"/>
</dbReference>
<dbReference type="InterPro" id="IPR058680">
    <property type="entry name" value="NBD_SMAX1-like"/>
</dbReference>
<name>A0A7J7MF94_9MAGN</name>
<dbReference type="Pfam" id="PF00501">
    <property type="entry name" value="AMP-binding"/>
    <property type="match status" value="1"/>
</dbReference>
<dbReference type="InterPro" id="IPR003593">
    <property type="entry name" value="AAA+_ATPase"/>
</dbReference>
<dbReference type="GO" id="GO:0016887">
    <property type="term" value="F:ATP hydrolysis activity"/>
    <property type="evidence" value="ECO:0007669"/>
    <property type="project" value="InterPro"/>
</dbReference>
<accession>A0A7J7MF94</accession>
<dbReference type="InterPro" id="IPR050130">
    <property type="entry name" value="ClpA_ClpB"/>
</dbReference>
<organism evidence="6 7">
    <name type="scientific">Kingdonia uniflora</name>
    <dbReference type="NCBI Taxonomy" id="39325"/>
    <lineage>
        <taxon>Eukaryota</taxon>
        <taxon>Viridiplantae</taxon>
        <taxon>Streptophyta</taxon>
        <taxon>Embryophyta</taxon>
        <taxon>Tracheophyta</taxon>
        <taxon>Spermatophyta</taxon>
        <taxon>Magnoliopsida</taxon>
        <taxon>Ranunculales</taxon>
        <taxon>Circaeasteraceae</taxon>
        <taxon>Kingdonia</taxon>
    </lineage>
</organism>
<evidence type="ECO:0000313" key="7">
    <source>
        <dbReference type="Proteomes" id="UP000541444"/>
    </source>
</evidence>
<keyword evidence="2" id="KW-0547">Nucleotide-binding</keyword>
<dbReference type="PANTHER" id="PTHR11638:SF155">
    <property type="entry name" value="CHAPERONE PROTEIN CLPC1, CHLOROPLASTIC-LIKE"/>
    <property type="match status" value="1"/>
</dbReference>
<proteinExistence type="predicted"/>
<dbReference type="Pfam" id="PF23569">
    <property type="entry name" value="NBD_SMAX1"/>
    <property type="match status" value="1"/>
</dbReference>
<dbReference type="SUPFAM" id="SSF56801">
    <property type="entry name" value="Acetyl-CoA synthetase-like"/>
    <property type="match status" value="1"/>
</dbReference>
<feature type="coiled-coil region" evidence="4">
    <location>
        <begin position="369"/>
        <end position="422"/>
    </location>
</feature>
<dbReference type="CDD" id="cd00009">
    <property type="entry name" value="AAA"/>
    <property type="match status" value="1"/>
</dbReference>
<dbReference type="Gene3D" id="4.10.860.10">
    <property type="entry name" value="UVR domain"/>
    <property type="match status" value="1"/>
</dbReference>
<dbReference type="InterPro" id="IPR041546">
    <property type="entry name" value="ClpA/ClpB_AAA_lid"/>
</dbReference>
<dbReference type="Gene3D" id="3.40.50.12780">
    <property type="entry name" value="N-terminal domain of ligase-like"/>
    <property type="match status" value="1"/>
</dbReference>
<dbReference type="PROSITE" id="PS50151">
    <property type="entry name" value="UVR"/>
    <property type="match status" value="1"/>
</dbReference>
<dbReference type="InterPro" id="IPR042099">
    <property type="entry name" value="ANL_N_sf"/>
</dbReference>
<comment type="caution">
    <text evidence="6">The sequence shown here is derived from an EMBL/GenBank/DDBJ whole genome shotgun (WGS) entry which is preliminary data.</text>
</comment>
<dbReference type="InterPro" id="IPR001943">
    <property type="entry name" value="UVR_dom"/>
</dbReference>
<keyword evidence="3" id="KW-0067">ATP-binding</keyword>
<dbReference type="InterPro" id="IPR000873">
    <property type="entry name" value="AMP-dep_synth/lig_dom"/>
</dbReference>
<dbReference type="SUPFAM" id="SSF52540">
    <property type="entry name" value="P-loop containing nucleoside triphosphate hydrolases"/>
    <property type="match status" value="1"/>
</dbReference>
<dbReference type="Pfam" id="PF17871">
    <property type="entry name" value="AAA_lid_9"/>
    <property type="match status" value="1"/>
</dbReference>
<evidence type="ECO:0000313" key="6">
    <source>
        <dbReference type="EMBL" id="KAF6153460.1"/>
    </source>
</evidence>
<keyword evidence="4" id="KW-0175">Coiled coil</keyword>
<dbReference type="InterPro" id="IPR036457">
    <property type="entry name" value="PPM-type-like_dom_sf"/>
</dbReference>
<evidence type="ECO:0000256" key="1">
    <source>
        <dbReference type="ARBA" id="ARBA00022737"/>
    </source>
</evidence>
<dbReference type="InterPro" id="IPR001932">
    <property type="entry name" value="PPM-type_phosphatase-like_dom"/>
</dbReference>
<sequence length="470" mass="52289">MMEVIPQGCGVHNGMYPGTAFTRSMGDNTVEKVGVVVPEVSMVQLIPNHMFFVVTSDGVFEFLSSQAVRNGDIKIQWFKGGITNICYNALDTNIQVGLGDKTAFFWEGNDLGQDVSLTFNQLLNKVCQLANYLKDIGVKKGDVFVIYLPMLMEFPIGMLPCARIGIVHTVVFARFYSQSLSQRIVDCNPKAMITCNDVRREYGTNLSELAEEGKLDLVVGRSKQIEHVIQILCKRTKNNPFLIGKPGVDKTAIAQGVAQRIANGDVPEKLAGKKVIALDMDLLVSSTNHEEFEEWVKKLKEEIKQHDDVILFIDKVDTLIETTAAKWAIDDGALVAAARLSFQYISNCSLPDKAIDLIDEAGSLVQFRNSKLCNNARKLEKQLRQITNEKIEVVHDEGFEKAQELRDKEASLRLQINNLTNEGNKETETSDSGLVVTEADIIQIASSWTGIPLETLDGLKENPNKVMDWC</sequence>
<protein>
    <recommendedName>
        <fullName evidence="5">UVR domain-containing protein</fullName>
    </recommendedName>
</protein>
<dbReference type="Proteomes" id="UP000541444">
    <property type="component" value="Unassembled WGS sequence"/>
</dbReference>
<keyword evidence="7" id="KW-1185">Reference proteome</keyword>
<evidence type="ECO:0000256" key="4">
    <source>
        <dbReference type="SAM" id="Coils"/>
    </source>
</evidence>
<dbReference type="SUPFAM" id="SSF81606">
    <property type="entry name" value="PP2C-like"/>
    <property type="match status" value="1"/>
</dbReference>
<dbReference type="InterPro" id="IPR027417">
    <property type="entry name" value="P-loop_NTPase"/>
</dbReference>
<dbReference type="EMBL" id="JACGCM010001560">
    <property type="protein sequence ID" value="KAF6153460.1"/>
    <property type="molecule type" value="Genomic_DNA"/>
</dbReference>
<evidence type="ECO:0000259" key="5">
    <source>
        <dbReference type="PROSITE" id="PS50151"/>
    </source>
</evidence>
<dbReference type="GO" id="GO:0005524">
    <property type="term" value="F:ATP binding"/>
    <property type="evidence" value="ECO:0007669"/>
    <property type="project" value="UniProtKB-KW"/>
</dbReference>
<evidence type="ECO:0000256" key="2">
    <source>
        <dbReference type="ARBA" id="ARBA00022741"/>
    </source>
</evidence>
<keyword evidence="1" id="KW-0677">Repeat</keyword>
<dbReference type="Gene3D" id="1.10.8.60">
    <property type="match status" value="1"/>
</dbReference>
<feature type="domain" description="UVR" evidence="5">
    <location>
        <begin position="380"/>
        <end position="415"/>
    </location>
</feature>
<gene>
    <name evidence="6" type="ORF">GIB67_027327</name>
</gene>
<dbReference type="Pfam" id="PF00481">
    <property type="entry name" value="PP2C"/>
    <property type="match status" value="1"/>
</dbReference>
<dbReference type="OrthoDB" id="47330at2759"/>
<dbReference type="GO" id="GO:0034605">
    <property type="term" value="P:cellular response to heat"/>
    <property type="evidence" value="ECO:0007669"/>
    <property type="project" value="TreeGrafter"/>
</dbReference>
<dbReference type="SMART" id="SM00382">
    <property type="entry name" value="AAA"/>
    <property type="match status" value="1"/>
</dbReference>
<reference evidence="6 7" key="1">
    <citation type="journal article" date="2020" name="IScience">
        <title>Genome Sequencing of the Endangered Kingdonia uniflora (Circaeasteraceae, Ranunculales) Reveals Potential Mechanisms of Evolutionary Specialization.</title>
        <authorList>
            <person name="Sun Y."/>
            <person name="Deng T."/>
            <person name="Zhang A."/>
            <person name="Moore M.J."/>
            <person name="Landis J.B."/>
            <person name="Lin N."/>
            <person name="Zhang H."/>
            <person name="Zhang X."/>
            <person name="Huang J."/>
            <person name="Zhang X."/>
            <person name="Sun H."/>
            <person name="Wang H."/>
        </authorList>
    </citation>
    <scope>NUCLEOTIDE SEQUENCE [LARGE SCALE GENOMIC DNA]</scope>
    <source>
        <strain evidence="6">TB1705</strain>
        <tissue evidence="6">Leaf</tissue>
    </source>
</reference>
<dbReference type="PANTHER" id="PTHR11638">
    <property type="entry name" value="ATP-DEPENDENT CLP PROTEASE"/>
    <property type="match status" value="1"/>
</dbReference>
<evidence type="ECO:0000256" key="3">
    <source>
        <dbReference type="ARBA" id="ARBA00022840"/>
    </source>
</evidence>
<dbReference type="AlphaFoldDB" id="A0A7J7MF94"/>